<reference evidence="1 2" key="1">
    <citation type="submission" date="2024-10" db="EMBL/GenBank/DDBJ databases">
        <title>The Natural Products Discovery Center: Release of the First 8490 Sequenced Strains for Exploring Actinobacteria Biosynthetic Diversity.</title>
        <authorList>
            <person name="Kalkreuter E."/>
            <person name="Kautsar S.A."/>
            <person name="Yang D."/>
            <person name="Bader C.D."/>
            <person name="Teijaro C.N."/>
            <person name="Fluegel L."/>
            <person name="Davis C.M."/>
            <person name="Simpson J.R."/>
            <person name="Lauterbach L."/>
            <person name="Steele A.D."/>
            <person name="Gui C."/>
            <person name="Meng S."/>
            <person name="Li G."/>
            <person name="Viehrig K."/>
            <person name="Ye F."/>
            <person name="Su P."/>
            <person name="Kiefer A.F."/>
            <person name="Nichols A."/>
            <person name="Cepeda A.J."/>
            <person name="Yan W."/>
            <person name="Fan B."/>
            <person name="Jiang Y."/>
            <person name="Adhikari A."/>
            <person name="Zheng C.-J."/>
            <person name="Schuster L."/>
            <person name="Cowan T.M."/>
            <person name="Smanski M.J."/>
            <person name="Chevrette M.G."/>
            <person name="De Carvalho L.P.S."/>
            <person name="Shen B."/>
        </authorList>
    </citation>
    <scope>NUCLEOTIDE SEQUENCE [LARGE SCALE GENOMIC DNA]</scope>
    <source>
        <strain evidence="1 2">NPDC020295</strain>
    </source>
</reference>
<gene>
    <name evidence="1" type="ORF">ACH49L_44655</name>
</gene>
<evidence type="ECO:0000313" key="1">
    <source>
        <dbReference type="EMBL" id="MFI2162634.1"/>
    </source>
</evidence>
<accession>A0ABW7VP52</accession>
<sequence>YLRPYTSNDERSAALSDFLHVYNYHRCHTALEGRPPISRVNNPAGQYT</sequence>
<name>A0ABW7VP52_STROI</name>
<comment type="caution">
    <text evidence="1">The sequence shown here is derived from an EMBL/GenBank/DDBJ whole genome shotgun (WGS) entry which is preliminary data.</text>
</comment>
<evidence type="ECO:0000313" key="2">
    <source>
        <dbReference type="Proteomes" id="UP001611397"/>
    </source>
</evidence>
<proteinExistence type="predicted"/>
<dbReference type="Proteomes" id="UP001611397">
    <property type="component" value="Unassembled WGS sequence"/>
</dbReference>
<keyword evidence="2" id="KW-1185">Reference proteome</keyword>
<dbReference type="EMBL" id="JBIRWM010000042">
    <property type="protein sequence ID" value="MFI2162634.1"/>
    <property type="molecule type" value="Genomic_DNA"/>
</dbReference>
<feature type="non-terminal residue" evidence="1">
    <location>
        <position position="1"/>
    </location>
</feature>
<protein>
    <submittedName>
        <fullName evidence="1">IS481 family transposase</fullName>
    </submittedName>
</protein>
<organism evidence="1 2">
    <name type="scientific">Streptomyces olivaceoviridis</name>
    <name type="common">Streptomyces corchorusii</name>
    <dbReference type="NCBI Taxonomy" id="1921"/>
    <lineage>
        <taxon>Bacteria</taxon>
        <taxon>Bacillati</taxon>
        <taxon>Actinomycetota</taxon>
        <taxon>Actinomycetes</taxon>
        <taxon>Kitasatosporales</taxon>
        <taxon>Streptomycetaceae</taxon>
        <taxon>Streptomyces</taxon>
    </lineage>
</organism>